<organism evidence="2 3">
    <name type="scientific">Musa acuminata subsp. malaccensis</name>
    <name type="common">Wild banana</name>
    <name type="synonym">Musa malaccensis</name>
    <dbReference type="NCBI Taxonomy" id="214687"/>
    <lineage>
        <taxon>Eukaryota</taxon>
        <taxon>Viridiplantae</taxon>
        <taxon>Streptophyta</taxon>
        <taxon>Embryophyta</taxon>
        <taxon>Tracheophyta</taxon>
        <taxon>Spermatophyta</taxon>
        <taxon>Magnoliopsida</taxon>
        <taxon>Liliopsida</taxon>
        <taxon>Zingiberales</taxon>
        <taxon>Musaceae</taxon>
        <taxon>Musa</taxon>
    </lineage>
</organism>
<evidence type="ECO:0000313" key="1">
    <source>
        <dbReference type="EMBL" id="CAG1841402.1"/>
    </source>
</evidence>
<evidence type="ECO:0000313" key="2">
    <source>
        <dbReference type="EnsemblPlants" id="Ma04_p06680.1"/>
    </source>
</evidence>
<accession>A0A804ILT9</accession>
<proteinExistence type="predicted"/>
<sequence>MEAGATLLPRRPPLALEPFNLSFIDFWKTINMVFMEVKMPWNSIISPQLLDAKGTILHKAIILRHMDDIAIRKASEEQLLA</sequence>
<evidence type="ECO:0000313" key="3">
    <source>
        <dbReference type="Proteomes" id="UP000012960"/>
    </source>
</evidence>
<dbReference type="Gramene" id="Ma04_t06680.1">
    <property type="protein sequence ID" value="Ma04_p06680.1"/>
    <property type="gene ID" value="Ma04_g06680"/>
</dbReference>
<dbReference type="EMBL" id="HG996469">
    <property type="protein sequence ID" value="CAG1841402.1"/>
    <property type="molecule type" value="Genomic_DNA"/>
</dbReference>
<reference evidence="2" key="2">
    <citation type="submission" date="2021-05" db="UniProtKB">
        <authorList>
            <consortium name="EnsemblPlants"/>
        </authorList>
    </citation>
    <scope>IDENTIFICATION</scope>
    <source>
        <strain evidence="2">subsp. malaccensis</strain>
    </source>
</reference>
<name>A0A804ILT9_MUSAM</name>
<keyword evidence="3" id="KW-1185">Reference proteome</keyword>
<protein>
    <submittedName>
        <fullName evidence="1">(wild Malaysian banana) hypothetical protein</fullName>
    </submittedName>
</protein>
<dbReference type="Proteomes" id="UP000012960">
    <property type="component" value="Unplaced"/>
</dbReference>
<dbReference type="InParanoid" id="A0A804ILT9"/>
<dbReference type="AlphaFoldDB" id="A0A804ILT9"/>
<reference evidence="1" key="1">
    <citation type="submission" date="2021-03" db="EMBL/GenBank/DDBJ databases">
        <authorList>
            <consortium name="Genoscope - CEA"/>
            <person name="William W."/>
        </authorList>
    </citation>
    <scope>NUCLEOTIDE SEQUENCE</scope>
    <source>
        <strain evidence="1">Doubled-haploid Pahang</strain>
    </source>
</reference>
<dbReference type="EnsemblPlants" id="Ma04_t06680.1">
    <property type="protein sequence ID" value="Ma04_p06680.1"/>
    <property type="gene ID" value="Ma04_g06680"/>
</dbReference>
<gene>
    <name evidence="1" type="ORF">GSMUA_111970.1</name>
</gene>